<dbReference type="PANTHER" id="PTHR30115">
    <property type="entry name" value="NITROGEN REGULATORY PROTEIN P-II"/>
    <property type="match status" value="1"/>
</dbReference>
<dbReference type="AlphaFoldDB" id="A0A2I1J5K1"/>
<dbReference type="RefSeq" id="WP_021617424.1">
    <property type="nucleotide sequence ID" value="NZ_CAMYCS010000003.1"/>
</dbReference>
<evidence type="ECO:0000256" key="1">
    <source>
        <dbReference type="RuleBase" id="RU003936"/>
    </source>
</evidence>
<accession>A0A2I1J5K1</accession>
<evidence type="ECO:0000313" key="3">
    <source>
        <dbReference type="Proteomes" id="UP000242263"/>
    </source>
</evidence>
<dbReference type="GeneID" id="35868329"/>
<dbReference type="PRINTS" id="PR00340">
    <property type="entry name" value="PIIGLNB"/>
</dbReference>
<dbReference type="GO" id="GO:0030234">
    <property type="term" value="F:enzyme regulator activity"/>
    <property type="evidence" value="ECO:0007669"/>
    <property type="project" value="InterPro"/>
</dbReference>
<protein>
    <submittedName>
        <fullName evidence="2">P-II family nitrogen regulator</fullName>
    </submittedName>
</protein>
<dbReference type="Proteomes" id="UP000242263">
    <property type="component" value="Unassembled WGS sequence"/>
</dbReference>
<dbReference type="InterPro" id="IPR002187">
    <property type="entry name" value="N-reg_PII"/>
</dbReference>
<dbReference type="SUPFAM" id="SSF54913">
    <property type="entry name" value="GlnB-like"/>
    <property type="match status" value="1"/>
</dbReference>
<dbReference type="PROSITE" id="PS00638">
    <property type="entry name" value="PII_GLNB_CTER"/>
    <property type="match status" value="1"/>
</dbReference>
<comment type="similarity">
    <text evidence="1">Belongs to the P(II) protein family.</text>
</comment>
<comment type="caution">
    <text evidence="2">The sequence shown here is derived from an EMBL/GenBank/DDBJ whole genome shotgun (WGS) entry which is preliminary data.</text>
</comment>
<dbReference type="Gene3D" id="3.30.70.120">
    <property type="match status" value="1"/>
</dbReference>
<dbReference type="InterPro" id="IPR017918">
    <property type="entry name" value="N-reg_PII_CS"/>
</dbReference>
<dbReference type="Pfam" id="PF00543">
    <property type="entry name" value="P-II"/>
    <property type="match status" value="1"/>
</dbReference>
<dbReference type="GO" id="GO:0005829">
    <property type="term" value="C:cytosol"/>
    <property type="evidence" value="ECO:0007669"/>
    <property type="project" value="TreeGrafter"/>
</dbReference>
<name>A0A2I1J5K1_9BIFI</name>
<dbReference type="SMART" id="SM00938">
    <property type="entry name" value="P-II"/>
    <property type="match status" value="1"/>
</dbReference>
<dbReference type="PANTHER" id="PTHR30115:SF11">
    <property type="entry name" value="NITROGEN REGULATORY PROTEIN P-II HOMOLOG"/>
    <property type="match status" value="1"/>
</dbReference>
<dbReference type="PROSITE" id="PS51343">
    <property type="entry name" value="PII_GLNB_DOM"/>
    <property type="match status" value="1"/>
</dbReference>
<dbReference type="InterPro" id="IPR015867">
    <property type="entry name" value="N-reg_PII/ATP_PRibTrfase_C"/>
</dbReference>
<gene>
    <name evidence="2" type="ORF">CYJ32_05280</name>
</gene>
<evidence type="ECO:0000313" key="2">
    <source>
        <dbReference type="EMBL" id="PKZ14921.1"/>
    </source>
</evidence>
<reference evidence="2 3" key="1">
    <citation type="submission" date="2017-12" db="EMBL/GenBank/DDBJ databases">
        <title>Phylogenetic diversity of female urinary microbiome.</title>
        <authorList>
            <person name="Thomas-White K."/>
            <person name="Wolfe A.J."/>
        </authorList>
    </citation>
    <scope>NUCLEOTIDE SEQUENCE [LARGE SCALE GENOMIC DNA]</scope>
    <source>
        <strain evidence="2 3">UMB0064</strain>
    </source>
</reference>
<organism evidence="2 3">
    <name type="scientific">Alloscardovia omnicolens</name>
    <dbReference type="NCBI Taxonomy" id="419015"/>
    <lineage>
        <taxon>Bacteria</taxon>
        <taxon>Bacillati</taxon>
        <taxon>Actinomycetota</taxon>
        <taxon>Actinomycetes</taxon>
        <taxon>Bifidobacteriales</taxon>
        <taxon>Bifidobacteriaceae</taxon>
        <taxon>Alloscardovia</taxon>
    </lineage>
</organism>
<sequence length="112" mass="11867">MKLITAIIQPDKIDDVVSALAGVGVHGLTISEAHGYGRQHGHTEVFRGTSVEVDILPKVRFEIVAEDAAIDSIVNAICVAAGTNTIGDGKVWVIPVESVTRVRTHEQGVDAL</sequence>
<dbReference type="GO" id="GO:0005524">
    <property type="term" value="F:ATP binding"/>
    <property type="evidence" value="ECO:0007669"/>
    <property type="project" value="TreeGrafter"/>
</dbReference>
<dbReference type="EMBL" id="PKGU01000003">
    <property type="protein sequence ID" value="PKZ14921.1"/>
    <property type="molecule type" value="Genomic_DNA"/>
</dbReference>
<dbReference type="GO" id="GO:0006808">
    <property type="term" value="P:regulation of nitrogen utilization"/>
    <property type="evidence" value="ECO:0007669"/>
    <property type="project" value="InterPro"/>
</dbReference>
<proteinExistence type="inferred from homology"/>
<dbReference type="InterPro" id="IPR011322">
    <property type="entry name" value="N-reg_PII-like_a/b"/>
</dbReference>